<evidence type="ECO:0000313" key="6">
    <source>
        <dbReference type="EMBL" id="CRF32553.1"/>
    </source>
</evidence>
<accession>A0A0G4K5H1</accession>
<feature type="domain" description="Alpha-(1,3)-fucosyltransferase FucT N-terminal" evidence="5">
    <location>
        <begin position="70"/>
        <end position="169"/>
    </location>
</feature>
<dbReference type="GO" id="GO:0046920">
    <property type="term" value="F:alpha-(1-&gt;3)-fucosyltransferase activity"/>
    <property type="evidence" value="ECO:0007669"/>
    <property type="project" value="TreeGrafter"/>
</dbReference>
<evidence type="ECO:0000259" key="4">
    <source>
        <dbReference type="Pfam" id="PF00852"/>
    </source>
</evidence>
<dbReference type="Pfam" id="PF18025">
    <property type="entry name" value="FucT_N"/>
    <property type="match status" value="1"/>
</dbReference>
<evidence type="ECO:0000256" key="1">
    <source>
        <dbReference type="ARBA" id="ARBA00008919"/>
    </source>
</evidence>
<dbReference type="InterPro" id="IPR055270">
    <property type="entry name" value="Glyco_tran_10_C"/>
</dbReference>
<evidence type="ECO:0000256" key="2">
    <source>
        <dbReference type="ARBA" id="ARBA00022676"/>
    </source>
</evidence>
<organism evidence="6 7">
    <name type="scientific">Brachyspira suanatina</name>
    <dbReference type="NCBI Taxonomy" id="381802"/>
    <lineage>
        <taxon>Bacteria</taxon>
        <taxon>Pseudomonadati</taxon>
        <taxon>Spirochaetota</taxon>
        <taxon>Spirochaetia</taxon>
        <taxon>Brachyspirales</taxon>
        <taxon>Brachyspiraceae</taxon>
        <taxon>Brachyspira</taxon>
    </lineage>
</organism>
<name>A0A0G4K5H1_9SPIR</name>
<dbReference type="EMBL" id="CVLB01000001">
    <property type="protein sequence ID" value="CRF32553.1"/>
    <property type="molecule type" value="Genomic_DNA"/>
</dbReference>
<dbReference type="Proteomes" id="UP000043763">
    <property type="component" value="Unassembled WGS sequence"/>
</dbReference>
<dbReference type="InterPro" id="IPR038577">
    <property type="entry name" value="GT10-like_C_sf"/>
</dbReference>
<protein>
    <submittedName>
        <fullName evidence="6">LPS biosynthesis related glycosyltransferase</fullName>
    </submittedName>
</protein>
<dbReference type="SUPFAM" id="SSF53756">
    <property type="entry name" value="UDP-Glycosyltransferase/glycogen phosphorylase"/>
    <property type="match status" value="1"/>
</dbReference>
<dbReference type="AlphaFoldDB" id="A0A0G4K5H1"/>
<dbReference type="PANTHER" id="PTHR11929">
    <property type="entry name" value="ALPHA- 1,3 -FUCOSYLTRANSFERASE"/>
    <property type="match status" value="1"/>
</dbReference>
<dbReference type="InterPro" id="IPR041058">
    <property type="entry name" value="FucT_N"/>
</dbReference>
<sequence length="366" mass="43695">MNNKLLLKKNLIEYLVWPIPFKKIRNSIRINSIHLKDLGYKINYNHYKNSIKGKKTFFVKNDWSVNEKEFNNNYFYNLIKNYYINDLEISYNPDIEFFGPVGKRYFLEKSKAKIKIFYTGECVSNKAIDKIWSEYSDNCINDVDLSLGFDRIDENKHENYVRFPIWIFYNFHGLLDNKNYTKDNIKKIIDDINNTKSNKNRFASLVASHDATNIRTQMYNQIIKIDSISCPGKLFHNDDTLKQNFNNDKTEYLKDFKFNICPENTISDGYITEKLFDAFKSGCIPIYNGDENIELDLVNKNALLFFKKDEDNTELIKEIEKLHKDDKLFDAFQKQIKIYDSMVDYLWERRVKILNRLETLINERLK</sequence>
<dbReference type="GO" id="GO:0016020">
    <property type="term" value="C:membrane"/>
    <property type="evidence" value="ECO:0007669"/>
    <property type="project" value="InterPro"/>
</dbReference>
<evidence type="ECO:0000256" key="3">
    <source>
        <dbReference type="ARBA" id="ARBA00022679"/>
    </source>
</evidence>
<dbReference type="OrthoDB" id="9791032at2"/>
<dbReference type="Pfam" id="PF00852">
    <property type="entry name" value="Glyco_transf_10"/>
    <property type="match status" value="1"/>
</dbReference>
<reference evidence="7" key="1">
    <citation type="submission" date="2015-04" db="EMBL/GenBank/DDBJ databases">
        <authorList>
            <person name="Mushtaq Mamoona"/>
        </authorList>
    </citation>
    <scope>NUCLEOTIDE SEQUENCE [LARGE SCALE GENOMIC DNA]</scope>
    <source>
        <strain evidence="7">AN4859/03</strain>
    </source>
</reference>
<dbReference type="RefSeq" id="WP_048594004.1">
    <property type="nucleotide sequence ID" value="NZ_CVLB01000001.1"/>
</dbReference>
<evidence type="ECO:0000313" key="7">
    <source>
        <dbReference type="Proteomes" id="UP000043763"/>
    </source>
</evidence>
<feature type="domain" description="Fucosyltransferase C-terminal" evidence="4">
    <location>
        <begin position="198"/>
        <end position="343"/>
    </location>
</feature>
<dbReference type="PANTHER" id="PTHR11929:SF194">
    <property type="entry name" value="ALPHA-(1,3)-FUCOSYLTRANSFERASE 10"/>
    <property type="match status" value="1"/>
</dbReference>
<dbReference type="Gene3D" id="3.40.50.11660">
    <property type="entry name" value="Glycosyl transferase family 10, C-terminal domain"/>
    <property type="match status" value="1"/>
</dbReference>
<proteinExistence type="inferred from homology"/>
<dbReference type="InterPro" id="IPR001503">
    <property type="entry name" value="Glyco_trans_10"/>
</dbReference>
<keyword evidence="2" id="KW-0328">Glycosyltransferase</keyword>
<evidence type="ECO:0000259" key="5">
    <source>
        <dbReference type="Pfam" id="PF18025"/>
    </source>
</evidence>
<keyword evidence="7" id="KW-1185">Reference proteome</keyword>
<keyword evidence="3 6" id="KW-0808">Transferase</keyword>
<gene>
    <name evidence="6" type="ORF">BRSU_0867</name>
</gene>
<comment type="similarity">
    <text evidence="1">Belongs to the glycosyltransferase 10 family.</text>
</comment>